<feature type="region of interest" description="Disordered" evidence="1">
    <location>
        <begin position="453"/>
        <end position="477"/>
    </location>
</feature>
<feature type="region of interest" description="Disordered" evidence="1">
    <location>
        <begin position="971"/>
        <end position="1014"/>
    </location>
</feature>
<sequence>MGCATSKPETPDPSESDRKQASTVSNAVDVDACDRSRVQQAVKDADQAQAAQQQAAQQETPVLQKVKGILQDLLLSGAEGPEACDEAAKVLLGALKTAAADSVSLTACGSQPGVALLVAAQGAAASALLQQQLVLRGGSTSAGWFTVQRTLPQALYRTAATDAEAEALPEDWKLLYHEGGLRTFMAVPVTGQDGLLGVVGLASKRHGAFMEYWWELLLSIVCTGFVRVLRSPIMSQLVELLLRLQDTRSSAAFITALLQAGGPLLSSYTNLTLGVRLGLLSPDSQHILLLHARHSSSGSNATRVRQPVYAEGQPQRGSISGGSTMAAAAAAAEDELTLLRINAGNTLLLDALERHAPRTVRNTVSYLEGVSEPAHDVFVEDEDIVSSIVVVPLLVDSRQFGGLYVTHEQPWSEGPGFSKAKELLVGLGGLLQRQLAQHEAGQPGAAWTDLLERKSKRRDSKLEPSTPRAASIGPIAPSGDSWRAGSINSAASGPLSGSAAAAARAGSGVASPTSDTPAAAAAAAASASPYDLASTGSCSSAAVAVGLQRPEHAGAATPAALLKQGSGVPSHGSGVSAGSSRQPGPSVGAIREAMTTSSMVEMLRQQVQRSKDRVRDKENRDAGFIEDLELHRLMGRGGFGSVFSGNWKGSAAAIKVMYVQMHERQLMKNAMEMAVLTTIRHPNVVRVYAVYTDMVEEAVPGGPPGPDNVNRRFRPAWDGSIPLVTGCSSLCNIVVMEVCDKGNLRQAMWLLNMTHILAVLLLLRQVCDKGNLRQAMRRGLLHKRTANKGLVVDMRLLVTVLLEVARSIQYLHGMNIIHCDVKAENVLLKTNPSSPTGFDCKLGDFGLVKLLLGKYYITNRSGSGTVTHLAPELFEAGSKVTPAVDAYAFGIMCWELYSCQRLYAGMVPEAIVNKVVHEQGRPQFPPGTPPAYQQLAEACWAQGKHQRPEFDEVVRQLQALLDASGGPFTFSSSSSSSAASISNSGTNNASGSSSSGALVGDVRQPKDDARAPRR</sequence>
<evidence type="ECO:0000313" key="4">
    <source>
        <dbReference type="Proteomes" id="UP000256970"/>
    </source>
</evidence>
<gene>
    <name evidence="3" type="ORF">BQ4739_LOCUS3868</name>
</gene>
<dbReference type="SMART" id="SM00220">
    <property type="entry name" value="S_TKc"/>
    <property type="match status" value="1"/>
</dbReference>
<proteinExistence type="predicted"/>
<protein>
    <recommendedName>
        <fullName evidence="2">Protein kinase domain-containing protein</fullName>
    </recommendedName>
</protein>
<feature type="domain" description="Protein kinase" evidence="2">
    <location>
        <begin position="628"/>
        <end position="961"/>
    </location>
</feature>
<feature type="region of interest" description="Disordered" evidence="1">
    <location>
        <begin position="563"/>
        <end position="587"/>
    </location>
</feature>
<dbReference type="GO" id="GO:0005524">
    <property type="term" value="F:ATP binding"/>
    <property type="evidence" value="ECO:0007669"/>
    <property type="project" value="InterPro"/>
</dbReference>
<dbReference type="Gene3D" id="3.30.450.40">
    <property type="match status" value="1"/>
</dbReference>
<dbReference type="InterPro" id="IPR029016">
    <property type="entry name" value="GAF-like_dom_sf"/>
</dbReference>
<dbReference type="PROSITE" id="PS00108">
    <property type="entry name" value="PROTEIN_KINASE_ST"/>
    <property type="match status" value="1"/>
</dbReference>
<organism evidence="3 4">
    <name type="scientific">Tetradesmus obliquus</name>
    <name type="common">Green alga</name>
    <name type="synonym">Acutodesmus obliquus</name>
    <dbReference type="NCBI Taxonomy" id="3088"/>
    <lineage>
        <taxon>Eukaryota</taxon>
        <taxon>Viridiplantae</taxon>
        <taxon>Chlorophyta</taxon>
        <taxon>core chlorophytes</taxon>
        <taxon>Chlorophyceae</taxon>
        <taxon>CS clade</taxon>
        <taxon>Sphaeropleales</taxon>
        <taxon>Scenedesmaceae</taxon>
        <taxon>Tetradesmus</taxon>
    </lineage>
</organism>
<dbReference type="AlphaFoldDB" id="A0A383VCM2"/>
<feature type="compositionally biased region" description="Basic and acidic residues" evidence="1">
    <location>
        <begin position="1003"/>
        <end position="1014"/>
    </location>
</feature>
<dbReference type="Gene3D" id="1.10.510.10">
    <property type="entry name" value="Transferase(Phosphotransferase) domain 1"/>
    <property type="match status" value="1"/>
</dbReference>
<reference evidence="3 4" key="1">
    <citation type="submission" date="2016-10" db="EMBL/GenBank/DDBJ databases">
        <authorList>
            <person name="Cai Z."/>
        </authorList>
    </citation>
    <scope>NUCLEOTIDE SEQUENCE [LARGE SCALE GENOMIC DNA]</scope>
</reference>
<feature type="compositionally biased region" description="Low complexity" evidence="1">
    <location>
        <begin position="971"/>
        <end position="997"/>
    </location>
</feature>
<dbReference type="Gene3D" id="3.30.200.20">
    <property type="entry name" value="Phosphorylase Kinase, domain 1"/>
    <property type="match status" value="1"/>
</dbReference>
<dbReference type="InterPro" id="IPR011009">
    <property type="entry name" value="Kinase-like_dom_sf"/>
</dbReference>
<evidence type="ECO:0000256" key="1">
    <source>
        <dbReference type="SAM" id="MobiDB-lite"/>
    </source>
</evidence>
<name>A0A383VCM2_TETOB</name>
<dbReference type="SUPFAM" id="SSF56112">
    <property type="entry name" value="Protein kinase-like (PK-like)"/>
    <property type="match status" value="1"/>
</dbReference>
<dbReference type="InterPro" id="IPR001245">
    <property type="entry name" value="Ser-Thr/Tyr_kinase_cat_dom"/>
</dbReference>
<accession>A0A383VCM2</accession>
<dbReference type="Proteomes" id="UP000256970">
    <property type="component" value="Unassembled WGS sequence"/>
</dbReference>
<keyword evidence="4" id="KW-1185">Reference proteome</keyword>
<dbReference type="Pfam" id="PF07714">
    <property type="entry name" value="PK_Tyr_Ser-Thr"/>
    <property type="match status" value="2"/>
</dbReference>
<evidence type="ECO:0000259" key="2">
    <source>
        <dbReference type="PROSITE" id="PS50011"/>
    </source>
</evidence>
<dbReference type="InterPro" id="IPR008271">
    <property type="entry name" value="Ser/Thr_kinase_AS"/>
</dbReference>
<dbReference type="GO" id="GO:0004674">
    <property type="term" value="F:protein serine/threonine kinase activity"/>
    <property type="evidence" value="ECO:0007669"/>
    <property type="project" value="TreeGrafter"/>
</dbReference>
<dbReference type="EMBL" id="FNXT01000303">
    <property type="protein sequence ID" value="SZX63308.1"/>
    <property type="molecule type" value="Genomic_DNA"/>
</dbReference>
<dbReference type="PANTHER" id="PTHR44329:SF214">
    <property type="entry name" value="PROTEIN KINASE DOMAIN-CONTAINING PROTEIN"/>
    <property type="match status" value="1"/>
</dbReference>
<dbReference type="InterPro" id="IPR051681">
    <property type="entry name" value="Ser/Thr_Kinases-Pseudokinases"/>
</dbReference>
<feature type="compositionally biased region" description="Low complexity" evidence="1">
    <location>
        <begin position="565"/>
        <end position="580"/>
    </location>
</feature>
<evidence type="ECO:0000313" key="3">
    <source>
        <dbReference type="EMBL" id="SZX63308.1"/>
    </source>
</evidence>
<dbReference type="PROSITE" id="PS50011">
    <property type="entry name" value="PROTEIN_KINASE_DOM"/>
    <property type="match status" value="1"/>
</dbReference>
<dbReference type="InterPro" id="IPR000719">
    <property type="entry name" value="Prot_kinase_dom"/>
</dbReference>
<dbReference type="PANTHER" id="PTHR44329">
    <property type="entry name" value="SERINE/THREONINE-PROTEIN KINASE TNNI3K-RELATED"/>
    <property type="match status" value="1"/>
</dbReference>
<feature type="region of interest" description="Disordered" evidence="1">
    <location>
        <begin position="1"/>
        <end position="29"/>
    </location>
</feature>
<dbReference type="STRING" id="3088.A0A383VCM2"/>